<feature type="compositionally biased region" description="Basic and acidic residues" evidence="1">
    <location>
        <begin position="98"/>
        <end position="109"/>
    </location>
</feature>
<accession>A0ABV0GJK2</accession>
<dbReference type="RefSeq" id="WP_347612633.1">
    <property type="nucleotide sequence ID" value="NZ_JBDPZC010000013.1"/>
</dbReference>
<proteinExistence type="predicted"/>
<sequence>RLVLTQAQLMAQGLGLRGHLVQAGNDGQGLEARMRRRDSPSGGIHIQQIPRCDGCSDLAAPSLYLMRAARVSPVPQSAELFQPPFARASHFGGYPDTKLNKTSEKLPAL</sequence>
<evidence type="ECO:0000313" key="2">
    <source>
        <dbReference type="EMBL" id="MEO3715281.1"/>
    </source>
</evidence>
<dbReference type="EMBL" id="JBDPZC010000013">
    <property type="protein sequence ID" value="MEO3715281.1"/>
    <property type="molecule type" value="Genomic_DNA"/>
</dbReference>
<evidence type="ECO:0000256" key="1">
    <source>
        <dbReference type="SAM" id="MobiDB-lite"/>
    </source>
</evidence>
<feature type="non-terminal residue" evidence="2">
    <location>
        <position position="1"/>
    </location>
</feature>
<keyword evidence="3" id="KW-1185">Reference proteome</keyword>
<reference evidence="2 3" key="1">
    <citation type="submission" date="2024-05" db="EMBL/GenBank/DDBJ databases">
        <title>Roseateles sp. 2.12 16S ribosomal RNA gene Genome sequencing and assembly.</title>
        <authorList>
            <person name="Woo H."/>
        </authorList>
    </citation>
    <scope>NUCLEOTIDE SEQUENCE [LARGE SCALE GENOMIC DNA]</scope>
    <source>
        <strain evidence="2 3">2.12</strain>
    </source>
</reference>
<organism evidence="2 3">
    <name type="scientific">Roseateles flavus</name>
    <dbReference type="NCBI Taxonomy" id="3149041"/>
    <lineage>
        <taxon>Bacteria</taxon>
        <taxon>Pseudomonadati</taxon>
        <taxon>Pseudomonadota</taxon>
        <taxon>Betaproteobacteria</taxon>
        <taxon>Burkholderiales</taxon>
        <taxon>Sphaerotilaceae</taxon>
        <taxon>Roseateles</taxon>
    </lineage>
</organism>
<name>A0ABV0GJK2_9BURK</name>
<protein>
    <submittedName>
        <fullName evidence="2">Uncharacterized protein</fullName>
    </submittedName>
</protein>
<comment type="caution">
    <text evidence="2">The sequence shown here is derived from an EMBL/GenBank/DDBJ whole genome shotgun (WGS) entry which is preliminary data.</text>
</comment>
<dbReference type="Proteomes" id="UP001462640">
    <property type="component" value="Unassembled WGS sequence"/>
</dbReference>
<feature type="region of interest" description="Disordered" evidence="1">
    <location>
        <begin position="89"/>
        <end position="109"/>
    </location>
</feature>
<gene>
    <name evidence="2" type="ORF">ABDJ40_21135</name>
</gene>
<evidence type="ECO:0000313" key="3">
    <source>
        <dbReference type="Proteomes" id="UP001462640"/>
    </source>
</evidence>